<dbReference type="RefSeq" id="WP_185377821.1">
    <property type="nucleotide sequence ID" value="NZ_JAARPL010000012.1"/>
</dbReference>
<keyword evidence="1" id="KW-0472">Membrane</keyword>
<accession>A0A841Y9J5</accession>
<feature type="transmembrane region" description="Helical" evidence="1">
    <location>
        <begin position="7"/>
        <end position="28"/>
    </location>
</feature>
<keyword evidence="1" id="KW-0812">Transmembrane</keyword>
<name>A0A841Y9J5_9LIST</name>
<evidence type="ECO:0000256" key="1">
    <source>
        <dbReference type="SAM" id="Phobius"/>
    </source>
</evidence>
<dbReference type="SUPFAM" id="SSF69322">
    <property type="entry name" value="Tricorn protease domain 2"/>
    <property type="match status" value="1"/>
</dbReference>
<protein>
    <recommendedName>
        <fullName evidence="4">DUF5050 domain-containing protein</fullName>
    </recommendedName>
</protein>
<evidence type="ECO:0000313" key="2">
    <source>
        <dbReference type="EMBL" id="MBC1373550.1"/>
    </source>
</evidence>
<comment type="caution">
    <text evidence="2">The sequence shown here is derived from an EMBL/GenBank/DDBJ whole genome shotgun (WGS) entry which is preliminary data.</text>
</comment>
<evidence type="ECO:0008006" key="4">
    <source>
        <dbReference type="Google" id="ProtNLM"/>
    </source>
</evidence>
<dbReference type="Proteomes" id="UP000591929">
    <property type="component" value="Unassembled WGS sequence"/>
</dbReference>
<sequence length="391" mass="45000">MNKRKKHIVITVTSIVALSIVLVIGYLYTIKNDNVKEKKFEVNIKRSKNFASYEMSKKGSFYSAVNNKDSIYTLISNGEDSPSRKVFEMNKKSGSITPIYTSKYRLGEGELISLAGNEDYLVWLDQNSTDYLSTLVVYDLKKKKIINQFKNSNEKYFDSFILRKDTVYWIEDDTTKNQEEVGTGEDKDTMIIGNYMGTIKSYNLLSGKQSIIDTITTVNYPNNELGLSENKLWYIDNRKYEENALIKTYDINSRKIDQYDLGEQFLGHIKPTSDKQTAFFKYTIHAPPKGLYLFNVASKRVDLINEDEGDTKAAYSLNGEIITNTTAYKIDLNGDIYWNESIQQELPDNFFVSSANPISSMTVITRKNDESLFNTMLIWDESAIKWMRLSQ</sequence>
<proteinExistence type="predicted"/>
<reference evidence="2 3" key="1">
    <citation type="submission" date="2020-03" db="EMBL/GenBank/DDBJ databases">
        <title>Soil Listeria distribution.</title>
        <authorList>
            <person name="Liao J."/>
            <person name="Wiedmann M."/>
        </authorList>
    </citation>
    <scope>NUCLEOTIDE SEQUENCE [LARGE SCALE GENOMIC DNA]</scope>
    <source>
        <strain evidence="2 3">FSL L7-1681</strain>
    </source>
</reference>
<gene>
    <name evidence="2" type="ORF">HB847_14435</name>
</gene>
<dbReference type="EMBL" id="JAARPL010000012">
    <property type="protein sequence ID" value="MBC1373550.1"/>
    <property type="molecule type" value="Genomic_DNA"/>
</dbReference>
<keyword evidence="1" id="KW-1133">Transmembrane helix</keyword>
<dbReference type="AlphaFoldDB" id="A0A841Y9J5"/>
<evidence type="ECO:0000313" key="3">
    <source>
        <dbReference type="Proteomes" id="UP000591929"/>
    </source>
</evidence>
<organism evidence="2 3">
    <name type="scientific">Listeria booriae</name>
    <dbReference type="NCBI Taxonomy" id="1552123"/>
    <lineage>
        <taxon>Bacteria</taxon>
        <taxon>Bacillati</taxon>
        <taxon>Bacillota</taxon>
        <taxon>Bacilli</taxon>
        <taxon>Bacillales</taxon>
        <taxon>Listeriaceae</taxon>
        <taxon>Listeria</taxon>
    </lineage>
</organism>